<evidence type="ECO:0000256" key="6">
    <source>
        <dbReference type="ARBA" id="ARBA00023157"/>
    </source>
</evidence>
<evidence type="ECO:0000313" key="12">
    <source>
        <dbReference type="Ensembl" id="ENSGWIP00000028681.1"/>
    </source>
</evidence>
<evidence type="ECO:0000256" key="7">
    <source>
        <dbReference type="ARBA" id="ARBA00023180"/>
    </source>
</evidence>
<dbReference type="AlphaFoldDB" id="A0A8C5N301"/>
<dbReference type="SMART" id="SM00134">
    <property type="entry name" value="LU"/>
    <property type="match status" value="1"/>
</dbReference>
<evidence type="ECO:0000313" key="13">
    <source>
        <dbReference type="Proteomes" id="UP000694680"/>
    </source>
</evidence>
<protein>
    <submittedName>
        <fullName evidence="12">Prostate stem cell antigen-like</fullName>
    </submittedName>
</protein>
<dbReference type="OrthoDB" id="5962859at2759"/>
<evidence type="ECO:0000259" key="11">
    <source>
        <dbReference type="SMART" id="SM00134"/>
    </source>
</evidence>
<evidence type="ECO:0000256" key="10">
    <source>
        <dbReference type="SAM" id="SignalP"/>
    </source>
</evidence>
<accession>A0A8C5N301</accession>
<feature type="chain" id="PRO_5034480572" evidence="10">
    <location>
        <begin position="21"/>
        <end position="129"/>
    </location>
</feature>
<gene>
    <name evidence="12" type="primary">spaca4l</name>
</gene>
<evidence type="ECO:0000256" key="1">
    <source>
        <dbReference type="ARBA" id="ARBA00004609"/>
    </source>
</evidence>
<evidence type="ECO:0000256" key="5">
    <source>
        <dbReference type="ARBA" id="ARBA00023136"/>
    </source>
</evidence>
<dbReference type="Gene3D" id="2.10.60.10">
    <property type="entry name" value="CD59"/>
    <property type="match status" value="1"/>
</dbReference>
<name>A0A8C5N301_GOUWI</name>
<keyword evidence="3" id="KW-0336">GPI-anchor</keyword>
<evidence type="ECO:0000256" key="9">
    <source>
        <dbReference type="ARBA" id="ARBA00029446"/>
    </source>
</evidence>
<reference evidence="12" key="2">
    <citation type="submission" date="2025-08" db="UniProtKB">
        <authorList>
            <consortium name="Ensembl"/>
        </authorList>
    </citation>
    <scope>IDENTIFICATION</scope>
</reference>
<keyword evidence="7" id="KW-0325">Glycoprotein</keyword>
<evidence type="ECO:0000256" key="4">
    <source>
        <dbReference type="ARBA" id="ARBA00022729"/>
    </source>
</evidence>
<reference evidence="12" key="1">
    <citation type="submission" date="2020-06" db="EMBL/GenBank/DDBJ databases">
        <authorList>
            <consortium name="Wellcome Sanger Institute Data Sharing"/>
        </authorList>
    </citation>
    <scope>NUCLEOTIDE SEQUENCE [LARGE SCALE GENOMIC DNA]</scope>
</reference>
<dbReference type="Ensembl" id="ENSGWIT00000031277.1">
    <property type="protein sequence ID" value="ENSGWIP00000028681.1"/>
    <property type="gene ID" value="ENSGWIG00000014958.1"/>
</dbReference>
<dbReference type="SUPFAM" id="SSF57302">
    <property type="entry name" value="Snake toxin-like"/>
    <property type="match status" value="1"/>
</dbReference>
<keyword evidence="4 10" id="KW-0732">Signal</keyword>
<dbReference type="PANTHER" id="PTHR47613:SF1">
    <property type="entry name" value="SPERM ACROSOME MEMBRANE-ASSOCIATED PROTEIN 4"/>
    <property type="match status" value="1"/>
</dbReference>
<comment type="similarity">
    <text evidence="9">Belongs to the SPACA4/bouncer family.</text>
</comment>
<dbReference type="InterPro" id="IPR046354">
    <property type="entry name" value="SPACA4/Bouncer"/>
</dbReference>
<dbReference type="InterPro" id="IPR016054">
    <property type="entry name" value="LY6_UPA_recep-like"/>
</dbReference>
<keyword evidence="6" id="KW-1015">Disulfide bond</keyword>
<dbReference type="Proteomes" id="UP000694680">
    <property type="component" value="Chromosome 11"/>
</dbReference>
<keyword evidence="8" id="KW-0449">Lipoprotein</keyword>
<evidence type="ECO:0000256" key="3">
    <source>
        <dbReference type="ARBA" id="ARBA00022622"/>
    </source>
</evidence>
<dbReference type="Pfam" id="PF00021">
    <property type="entry name" value="UPAR_LY6"/>
    <property type="match status" value="1"/>
</dbReference>
<dbReference type="GO" id="GO:0035036">
    <property type="term" value="P:sperm-egg recognition"/>
    <property type="evidence" value="ECO:0007669"/>
    <property type="project" value="TreeGrafter"/>
</dbReference>
<dbReference type="PANTHER" id="PTHR47613">
    <property type="entry name" value="SPERM ACROSOME MEMBRANE-ASSOCIATED PROTEIN 4"/>
    <property type="match status" value="1"/>
</dbReference>
<feature type="domain" description="UPAR/Ly6" evidence="11">
    <location>
        <begin position="21"/>
        <end position="114"/>
    </location>
</feature>
<dbReference type="InterPro" id="IPR045860">
    <property type="entry name" value="Snake_toxin-like_sf"/>
</dbReference>
<dbReference type="GO" id="GO:0098552">
    <property type="term" value="C:side of membrane"/>
    <property type="evidence" value="ECO:0007669"/>
    <property type="project" value="UniProtKB-KW"/>
</dbReference>
<dbReference type="GO" id="GO:0005886">
    <property type="term" value="C:plasma membrane"/>
    <property type="evidence" value="ECO:0007669"/>
    <property type="project" value="UniProtKB-SubCell"/>
</dbReference>
<keyword evidence="5" id="KW-0472">Membrane</keyword>
<keyword evidence="2" id="KW-1003">Cell membrane</keyword>
<reference evidence="12" key="3">
    <citation type="submission" date="2025-09" db="UniProtKB">
        <authorList>
            <consortium name="Ensembl"/>
        </authorList>
    </citation>
    <scope>IDENTIFICATION</scope>
</reference>
<organism evidence="12 13">
    <name type="scientific">Gouania willdenowi</name>
    <name type="common">Blunt-snouted clingfish</name>
    <name type="synonym">Lepadogaster willdenowi</name>
    <dbReference type="NCBI Taxonomy" id="441366"/>
    <lineage>
        <taxon>Eukaryota</taxon>
        <taxon>Metazoa</taxon>
        <taxon>Chordata</taxon>
        <taxon>Craniata</taxon>
        <taxon>Vertebrata</taxon>
        <taxon>Euteleostomi</taxon>
        <taxon>Actinopterygii</taxon>
        <taxon>Neopterygii</taxon>
        <taxon>Teleostei</taxon>
        <taxon>Neoteleostei</taxon>
        <taxon>Acanthomorphata</taxon>
        <taxon>Ovalentaria</taxon>
        <taxon>Blenniimorphae</taxon>
        <taxon>Blenniiformes</taxon>
        <taxon>Gobiesocoidei</taxon>
        <taxon>Gobiesocidae</taxon>
        <taxon>Gobiesocinae</taxon>
        <taxon>Gouania</taxon>
    </lineage>
</organism>
<evidence type="ECO:0000256" key="8">
    <source>
        <dbReference type="ARBA" id="ARBA00023288"/>
    </source>
</evidence>
<keyword evidence="13" id="KW-1185">Reference proteome</keyword>
<evidence type="ECO:0000256" key="2">
    <source>
        <dbReference type="ARBA" id="ARBA00022475"/>
    </source>
</evidence>
<comment type="subcellular location">
    <subcellularLocation>
        <location evidence="1">Cell membrane</location>
        <topology evidence="1">Lipid-anchor</topology>
        <topology evidence="1">GPI-anchor</topology>
    </subcellularLocation>
</comment>
<feature type="signal peptide" evidence="10">
    <location>
        <begin position="1"/>
        <end position="20"/>
    </location>
</feature>
<sequence>MNKVVLLLQAFGFCFALSQALMCYECKIGIADLCITKETTCEVGEHCFSGEGKAVGFLPLKMKGCLKTDKCNLTRDESFPFISNSSVYSMTKTCCETNLCNAAPGAPGTSGISLVITAISALLAANALI</sequence>
<proteinExistence type="inferred from homology"/>